<comment type="caution">
    <text evidence="1">The sequence shown here is derived from an EMBL/GenBank/DDBJ whole genome shotgun (WGS) entry which is preliminary data.</text>
</comment>
<dbReference type="Proteomes" id="UP001057279">
    <property type="component" value="Linkage Group LG21"/>
</dbReference>
<accession>A0ACB9U9F6</accession>
<evidence type="ECO:0000313" key="1">
    <source>
        <dbReference type="EMBL" id="KAI4561618.1"/>
    </source>
</evidence>
<sequence length="624" mass="71440">MPMKANKIEPQSQTRKQKKDTPWILHIFNHKCFVTTIIGCYSCHWKIKQEKKFKHGQCCSLRERLFYPYLVISFCMSVLLVFVWVESSNEYNGFDWVIFIGTGLWFFWSIVLLSFLGILAAYTSLLLVLGILLLWEGIELYLHWCHKEKNKLAPKPDFFGHRGAPMLGPENTIMSFEKAVEHGAYGLESDVHISYDHVPFLMHDSDLRRTTNIKEVLPDASLTHPSLFDWDFLSTLNAGKWFSHAPIKPFFGMKPLSKADRERAGNQKIPKLTELLELAQKEKKFVIFDLNGPAPNHSLRALYVHHVVSIILDSQIEQHLIFWLPSFEREYVKKKAPGFQQVGRLLPVERLTKENITRINADYKNLFYNGMREYRAANISINLYLVNEPWLFSLAWCSRIPSVTTDNIQVLNEMTQPSYFMTPKYYLFVWILMDILSAVFIVAIFYFHWWKESKQEKFLKSTSIHTESLSTSLRTGNSKNQAPSCIPIDPVFRVMEIPWTHAALSPALTKNVRKYPDSSCVSVVPMKKASKSEPVSKTIKTPVPGEGNIRQLVPTLKASESIQAPVQESAREAIFQSSSAVKANGTFSSIDVCYPQKQTERPSTTKSSEESLPVFITSSPSSSS</sequence>
<dbReference type="EMBL" id="CM043046">
    <property type="protein sequence ID" value="KAI4561618.1"/>
    <property type="molecule type" value="Genomic_DNA"/>
</dbReference>
<protein>
    <submittedName>
        <fullName evidence="1">Uncharacterized protein</fullName>
    </submittedName>
</protein>
<reference evidence="1" key="1">
    <citation type="submission" date="2022-03" db="EMBL/GenBank/DDBJ databases">
        <title>Genomic analyses of argali, domestic sheep and their hybrids provide insights into chromosomal evolution, heterosis and genetic basis of agronomic traits.</title>
        <authorList>
            <person name="Li M."/>
        </authorList>
    </citation>
    <scope>NUCLEOTIDE SEQUENCE</scope>
    <source>
        <strain evidence="1">F1 hybrid</strain>
    </source>
</reference>
<organism evidence="1 2">
    <name type="scientific">Ovis ammon polii x Ovis aries</name>
    <dbReference type="NCBI Taxonomy" id="2918886"/>
    <lineage>
        <taxon>Eukaryota</taxon>
        <taxon>Metazoa</taxon>
        <taxon>Chordata</taxon>
        <taxon>Craniata</taxon>
        <taxon>Vertebrata</taxon>
        <taxon>Euteleostomi</taxon>
        <taxon>Mammalia</taxon>
        <taxon>Eutheria</taxon>
        <taxon>Laurasiatheria</taxon>
        <taxon>Artiodactyla</taxon>
        <taxon>Ruminantia</taxon>
        <taxon>Pecora</taxon>
        <taxon>Bovidae</taxon>
        <taxon>Caprinae</taxon>
        <taxon>Ovis</taxon>
    </lineage>
</organism>
<proteinExistence type="predicted"/>
<keyword evidence="2" id="KW-1185">Reference proteome</keyword>
<gene>
    <name evidence="1" type="ORF">MJG53_016672</name>
</gene>
<name>A0ACB9U9F6_9CETA</name>
<evidence type="ECO:0000313" key="2">
    <source>
        <dbReference type="Proteomes" id="UP001057279"/>
    </source>
</evidence>